<dbReference type="EnsemblMetazoa" id="CJA17904.1">
    <property type="protein sequence ID" value="CJA17904.1"/>
    <property type="gene ID" value="WBGene00137106"/>
</dbReference>
<reference evidence="2" key="1">
    <citation type="submission" date="2010-08" db="EMBL/GenBank/DDBJ databases">
        <authorList>
            <consortium name="Caenorhabditis japonica Sequencing Consortium"/>
            <person name="Wilson R.K."/>
        </authorList>
    </citation>
    <scope>NUCLEOTIDE SEQUENCE [LARGE SCALE GENOMIC DNA]</scope>
    <source>
        <strain evidence="2">DF5081</strain>
    </source>
</reference>
<sequence>MVEETLSKDCNIVEDIRHRYSKVKKMIEEYRKEKHVRKNPPPPEEIEMTTFWMIIRRPISERKISDPIDIPRIVYEQDW</sequence>
<organism evidence="1 2">
    <name type="scientific">Caenorhabditis japonica</name>
    <dbReference type="NCBI Taxonomy" id="281687"/>
    <lineage>
        <taxon>Eukaryota</taxon>
        <taxon>Metazoa</taxon>
        <taxon>Ecdysozoa</taxon>
        <taxon>Nematoda</taxon>
        <taxon>Chromadorea</taxon>
        <taxon>Rhabditida</taxon>
        <taxon>Rhabditina</taxon>
        <taxon>Rhabditomorpha</taxon>
        <taxon>Rhabditoidea</taxon>
        <taxon>Rhabditidae</taxon>
        <taxon>Peloderinae</taxon>
        <taxon>Caenorhabditis</taxon>
    </lineage>
</organism>
<evidence type="ECO:0000313" key="2">
    <source>
        <dbReference type="Proteomes" id="UP000005237"/>
    </source>
</evidence>
<dbReference type="Proteomes" id="UP000005237">
    <property type="component" value="Unassembled WGS sequence"/>
</dbReference>
<dbReference type="AlphaFoldDB" id="A0A8R1I147"/>
<keyword evidence="2" id="KW-1185">Reference proteome</keyword>
<name>A0A8R1I147_CAEJA</name>
<protein>
    <submittedName>
        <fullName evidence="1">Uncharacterized protein</fullName>
    </submittedName>
</protein>
<reference evidence="1" key="2">
    <citation type="submission" date="2022-06" db="UniProtKB">
        <authorList>
            <consortium name="EnsemblMetazoa"/>
        </authorList>
    </citation>
    <scope>IDENTIFICATION</scope>
    <source>
        <strain evidence="1">DF5081</strain>
    </source>
</reference>
<evidence type="ECO:0000313" key="1">
    <source>
        <dbReference type="EnsemblMetazoa" id="CJA17904.1"/>
    </source>
</evidence>
<proteinExistence type="predicted"/>
<accession>A0A8R1I147</accession>